<evidence type="ECO:0000313" key="2">
    <source>
        <dbReference type="Proteomes" id="UP000193827"/>
    </source>
</evidence>
<protein>
    <submittedName>
        <fullName evidence="1">Uncharacterized protein</fullName>
    </submittedName>
</protein>
<proteinExistence type="predicted"/>
<accession>A0A1Y5TCS5</accession>
<organism evidence="1 2">
    <name type="scientific">Roseovarius litorisediminis</name>
    <dbReference type="NCBI Taxonomy" id="1312363"/>
    <lineage>
        <taxon>Bacteria</taxon>
        <taxon>Pseudomonadati</taxon>
        <taxon>Pseudomonadota</taxon>
        <taxon>Alphaproteobacteria</taxon>
        <taxon>Rhodobacterales</taxon>
        <taxon>Roseobacteraceae</taxon>
        <taxon>Roseovarius</taxon>
    </lineage>
</organism>
<dbReference type="AlphaFoldDB" id="A0A1Y5TCS5"/>
<dbReference type="EMBL" id="FWFL01000009">
    <property type="protein sequence ID" value="SLN60634.1"/>
    <property type="molecule type" value="Genomic_DNA"/>
</dbReference>
<reference evidence="1 2" key="1">
    <citation type="submission" date="2017-03" db="EMBL/GenBank/DDBJ databases">
        <authorList>
            <person name="Afonso C.L."/>
            <person name="Miller P.J."/>
            <person name="Scott M.A."/>
            <person name="Spackman E."/>
            <person name="Goraichik I."/>
            <person name="Dimitrov K.M."/>
            <person name="Suarez D.L."/>
            <person name="Swayne D.E."/>
        </authorList>
    </citation>
    <scope>NUCLEOTIDE SEQUENCE [LARGE SCALE GENOMIC DNA]</scope>
    <source>
        <strain evidence="1 2">CECT 8287</strain>
    </source>
</reference>
<sequence>MGCDVEPRRKFLRQAPKPGQNTRVTIAHNTFCTNLPKRKFPAPSWWQSDVQIRSGFQGIAQNTVAFVASWQLVRRGRGAVLPKRGLYLNTGDHHLATVFANHDPGDVPSDGHRSKMAI</sequence>
<evidence type="ECO:0000313" key="1">
    <source>
        <dbReference type="EMBL" id="SLN60634.1"/>
    </source>
</evidence>
<gene>
    <name evidence="1" type="ORF">PEL8287_03300</name>
</gene>
<keyword evidence="2" id="KW-1185">Reference proteome</keyword>
<name>A0A1Y5TCS5_9RHOB</name>
<dbReference type="Proteomes" id="UP000193827">
    <property type="component" value="Unassembled WGS sequence"/>
</dbReference>